<dbReference type="AlphaFoldDB" id="A0A0F9CK79"/>
<accession>A0A0F9CK79</accession>
<reference evidence="3" key="1">
    <citation type="journal article" date="2015" name="Nature">
        <title>Complex archaea that bridge the gap between prokaryotes and eukaryotes.</title>
        <authorList>
            <person name="Spang A."/>
            <person name="Saw J.H."/>
            <person name="Jorgensen S.L."/>
            <person name="Zaremba-Niedzwiedzka K."/>
            <person name="Martijn J."/>
            <person name="Lind A.E."/>
            <person name="van Eijk R."/>
            <person name="Schleper C."/>
            <person name="Guy L."/>
            <person name="Ettema T.J."/>
        </authorList>
    </citation>
    <scope>NUCLEOTIDE SEQUENCE</scope>
</reference>
<dbReference type="GO" id="GO:0043041">
    <property type="term" value="P:amino acid activation for nonribosomal peptide biosynthetic process"/>
    <property type="evidence" value="ECO:0007669"/>
    <property type="project" value="TreeGrafter"/>
</dbReference>
<dbReference type="Gene3D" id="3.30.559.10">
    <property type="entry name" value="Chloramphenicol acetyltransferase-like domain"/>
    <property type="match status" value="1"/>
</dbReference>
<feature type="non-terminal residue" evidence="3">
    <location>
        <position position="571"/>
    </location>
</feature>
<feature type="domain" description="AMP-binding enzyme C-terminal" evidence="2">
    <location>
        <begin position="9"/>
        <end position="84"/>
    </location>
</feature>
<proteinExistence type="predicted"/>
<dbReference type="InterPro" id="IPR023213">
    <property type="entry name" value="CAT-like_dom_sf"/>
</dbReference>
<dbReference type="SUPFAM" id="SSF56801">
    <property type="entry name" value="Acetyl-CoA synthetase-like"/>
    <property type="match status" value="1"/>
</dbReference>
<evidence type="ECO:0000313" key="3">
    <source>
        <dbReference type="EMBL" id="KKL49728.1"/>
    </source>
</evidence>
<dbReference type="InterPro" id="IPR001242">
    <property type="entry name" value="Condensation_dom"/>
</dbReference>
<dbReference type="GO" id="GO:0044550">
    <property type="term" value="P:secondary metabolite biosynthetic process"/>
    <property type="evidence" value="ECO:0007669"/>
    <property type="project" value="TreeGrafter"/>
</dbReference>
<dbReference type="Gene3D" id="3.30.559.30">
    <property type="entry name" value="Nonribosomal peptide synthetase, condensation domain"/>
    <property type="match status" value="1"/>
</dbReference>
<organism evidence="3">
    <name type="scientific">marine sediment metagenome</name>
    <dbReference type="NCBI Taxonomy" id="412755"/>
    <lineage>
        <taxon>unclassified sequences</taxon>
        <taxon>metagenomes</taxon>
        <taxon>ecological metagenomes</taxon>
    </lineage>
</organism>
<evidence type="ECO:0000259" key="1">
    <source>
        <dbReference type="Pfam" id="PF00668"/>
    </source>
</evidence>
<dbReference type="InterPro" id="IPR025110">
    <property type="entry name" value="AMP-bd_C"/>
</dbReference>
<dbReference type="GO" id="GO:0003824">
    <property type="term" value="F:catalytic activity"/>
    <property type="evidence" value="ECO:0007669"/>
    <property type="project" value="InterPro"/>
</dbReference>
<feature type="domain" description="Condensation" evidence="1">
    <location>
        <begin position="255"/>
        <end position="560"/>
    </location>
</feature>
<dbReference type="InterPro" id="IPR045851">
    <property type="entry name" value="AMP-bd_C_sf"/>
</dbReference>
<evidence type="ECO:0000259" key="2">
    <source>
        <dbReference type="Pfam" id="PF13193"/>
    </source>
</evidence>
<sequence>GRRVEIDGIESALASLAEVDEVAVVFVPDPSPHLAAFLVLTPLGATVQDLAATLREKTRDMIAADIFPRRVEVMQSLPLTACAKVDRKALLGMIATDADRTSRTVESIPHSVRDLADRPFRRLLDDLDTITDVAAHIDGVLPAETVPSEAPAMPITPPAGETLPSFAQLAQEMSQSAARAGASGSMLTVIQAQLDAMQTLFAQQLAAIGAHVTNAGSITAQNVPGFTPFATGTETAVRAGAITDEALQSAQPNCGMVPLTRSQREIWMARQFGDAAECAFIESVSIHLRGPLDVQAIEQAWRDLLSRHDALRTRFARDGATFTTVEDSGDAAILGRRDFSDTQDPQAAFDAFLAENATTPFNLIEESAVRGTLIAMGGDRHVLVISADHIVVDGWSFDVLGAELAELYTAAKECRSADLGEAPSYAAYAATEAGRTDPEVLAYWRETFKIIPERVELPSRQNRPAKRGFDGGTIFHDIPAELLAAVQRVGAANGCTVFQTLFGAMLILVQRLSGAEDLVVGVPTADQMNLPETNAVGHHVNFLPVRALVSADLELKEVLQIGRGAMNAALG</sequence>
<evidence type="ECO:0008006" key="4">
    <source>
        <dbReference type="Google" id="ProtNLM"/>
    </source>
</evidence>
<gene>
    <name evidence="3" type="ORF">LCGC14_2312610</name>
</gene>
<dbReference type="Gene3D" id="3.30.300.30">
    <property type="match status" value="1"/>
</dbReference>
<dbReference type="SUPFAM" id="SSF52777">
    <property type="entry name" value="CoA-dependent acyltransferases"/>
    <property type="match status" value="2"/>
</dbReference>
<dbReference type="GO" id="GO:0005737">
    <property type="term" value="C:cytoplasm"/>
    <property type="evidence" value="ECO:0007669"/>
    <property type="project" value="TreeGrafter"/>
</dbReference>
<dbReference type="Pfam" id="PF00668">
    <property type="entry name" value="Condensation"/>
    <property type="match status" value="1"/>
</dbReference>
<dbReference type="PANTHER" id="PTHR45527:SF1">
    <property type="entry name" value="FATTY ACID SYNTHASE"/>
    <property type="match status" value="1"/>
</dbReference>
<dbReference type="PANTHER" id="PTHR45527">
    <property type="entry name" value="NONRIBOSOMAL PEPTIDE SYNTHETASE"/>
    <property type="match status" value="1"/>
</dbReference>
<protein>
    <recommendedName>
        <fullName evidence="4">Condensation domain-containing protein</fullName>
    </recommendedName>
</protein>
<dbReference type="Pfam" id="PF13193">
    <property type="entry name" value="AMP-binding_C"/>
    <property type="match status" value="1"/>
</dbReference>
<comment type="caution">
    <text evidence="3">The sequence shown here is derived from an EMBL/GenBank/DDBJ whole genome shotgun (WGS) entry which is preliminary data.</text>
</comment>
<dbReference type="EMBL" id="LAZR01032856">
    <property type="protein sequence ID" value="KKL49728.1"/>
    <property type="molecule type" value="Genomic_DNA"/>
</dbReference>
<name>A0A0F9CK79_9ZZZZ</name>
<dbReference type="GO" id="GO:0031177">
    <property type="term" value="F:phosphopantetheine binding"/>
    <property type="evidence" value="ECO:0007669"/>
    <property type="project" value="TreeGrafter"/>
</dbReference>
<feature type="non-terminal residue" evidence="3">
    <location>
        <position position="1"/>
    </location>
</feature>